<dbReference type="InterPro" id="IPR012337">
    <property type="entry name" value="RNaseH-like_sf"/>
</dbReference>
<feature type="domain" description="YprB ribonuclease H-like" evidence="2">
    <location>
        <begin position="297"/>
        <end position="471"/>
    </location>
</feature>
<dbReference type="GeneID" id="70684512"/>
<gene>
    <name evidence="3" type="ORF">AArcS_1128</name>
</gene>
<protein>
    <submittedName>
        <fullName evidence="3">Putative DNA repair protein, contains HHH and RNaseH-like domain</fullName>
    </submittedName>
</protein>
<dbReference type="InterPro" id="IPR010995">
    <property type="entry name" value="DNA_repair_Rad51/TF_NusA_a-hlx"/>
</dbReference>
<dbReference type="SUPFAM" id="SSF47794">
    <property type="entry name" value="Rad51 N-terminal domain-like"/>
    <property type="match status" value="1"/>
</dbReference>
<evidence type="ECO:0000313" key="3">
    <source>
        <dbReference type="EMBL" id="QSG02347.1"/>
    </source>
</evidence>
<proteinExistence type="predicted"/>
<feature type="compositionally biased region" description="Low complexity" evidence="1">
    <location>
        <begin position="486"/>
        <end position="498"/>
    </location>
</feature>
<feature type="region of interest" description="Disordered" evidence="1">
    <location>
        <begin position="478"/>
        <end position="498"/>
    </location>
</feature>
<dbReference type="Gene3D" id="3.30.420.10">
    <property type="entry name" value="Ribonuclease H-like superfamily/Ribonuclease H"/>
    <property type="match status" value="1"/>
</dbReference>
<dbReference type="SUPFAM" id="SSF53098">
    <property type="entry name" value="Ribonuclease H-like"/>
    <property type="match status" value="1"/>
</dbReference>
<sequence length="498" mass="54172">MAPGTSLDLLSIPGANSKLSPRAIEDALEYFDPEAVCLVDGFDPSLYGGIRTATDVPVIAPSAGIGTISHHRRRDDGAVLEAATVDSSETTHDLLTVRDRTALDELSVAFSDNQYSTCETVTVLVVPDLGVEYDTTTLSARLPGADALATIQESVAGPLLVLAGRQPANYHHVWESDHGVPEVTVHGMAAAENPAELTLICCTETGAAAGESVGADSLGLRSIQGIGSKTEETLHRRGIATRADLVETSISTLAELPGIGRESAETMHAHADVIETGDPLRLTNESLPVLRNGRPPICLDIETDGLSPTVVWQFGLYDPEADEYTAFIEDETPTDPEANVRRFCDYLFGTHAGRTLLTWNGDGFDYPVIERFLRQHAPKYVDAWADLWKHDLYSWGVRESNALFPGRTNRLDDVARALGYEGVETGLTGAQTAAAYQRFMRAPDDPAAEPDWNRHRRYCEDDCRALWHVWQAIEDARRRDPTDSATDTGGQQTGLTDF</sequence>
<dbReference type="Pfam" id="PF14520">
    <property type="entry name" value="HHH_5"/>
    <property type="match status" value="1"/>
</dbReference>
<dbReference type="InterPro" id="IPR038720">
    <property type="entry name" value="YprB_RNase_H-like_dom"/>
</dbReference>
<keyword evidence="4" id="KW-1185">Reference proteome</keyword>
<name>A0A897MP63_9EURY</name>
<dbReference type="InterPro" id="IPR036397">
    <property type="entry name" value="RNaseH_sf"/>
</dbReference>
<dbReference type="GO" id="GO:0003676">
    <property type="term" value="F:nucleic acid binding"/>
    <property type="evidence" value="ECO:0007669"/>
    <property type="project" value="InterPro"/>
</dbReference>
<evidence type="ECO:0000256" key="1">
    <source>
        <dbReference type="SAM" id="MobiDB-lite"/>
    </source>
</evidence>
<dbReference type="Pfam" id="PF13482">
    <property type="entry name" value="RNase_H_2"/>
    <property type="match status" value="1"/>
</dbReference>
<organism evidence="3 4">
    <name type="scientific">Natranaeroarchaeum sulfidigenes</name>
    <dbReference type="NCBI Taxonomy" id="2784880"/>
    <lineage>
        <taxon>Archaea</taxon>
        <taxon>Methanobacteriati</taxon>
        <taxon>Methanobacteriota</taxon>
        <taxon>Stenosarchaea group</taxon>
        <taxon>Halobacteria</taxon>
        <taxon>Halobacteriales</taxon>
        <taxon>Natronoarchaeaceae</taxon>
        <taxon>Natranaeroarchaeum</taxon>
    </lineage>
</organism>
<dbReference type="KEGG" id="hara:AArcS_1128"/>
<accession>A0A897MP63</accession>
<dbReference type="RefSeq" id="WP_238479499.1">
    <property type="nucleotide sequence ID" value="NZ_CP064786.1"/>
</dbReference>
<evidence type="ECO:0000259" key="2">
    <source>
        <dbReference type="Pfam" id="PF13482"/>
    </source>
</evidence>
<dbReference type="Gene3D" id="1.10.150.20">
    <property type="entry name" value="5' to 3' exonuclease, C-terminal subdomain"/>
    <property type="match status" value="1"/>
</dbReference>
<reference evidence="3" key="1">
    <citation type="submission" date="2020-11" db="EMBL/GenBank/DDBJ databases">
        <title>Carbohydrate-dependent, anaerobic sulfur respiration: A novel catabolism in halophilic archaea.</title>
        <authorList>
            <person name="Sorokin D.Y."/>
            <person name="Messina E."/>
            <person name="Smedile F."/>
            <person name="La Cono V."/>
            <person name="Hallsworth J.E."/>
            <person name="Yakimov M.M."/>
        </authorList>
    </citation>
    <scope>NUCLEOTIDE SEQUENCE</scope>
    <source>
        <strain evidence="3">AArc-S</strain>
    </source>
</reference>
<dbReference type="AlphaFoldDB" id="A0A897MP63"/>
<dbReference type="GO" id="GO:0000166">
    <property type="term" value="F:nucleotide binding"/>
    <property type="evidence" value="ECO:0007669"/>
    <property type="project" value="InterPro"/>
</dbReference>
<evidence type="ECO:0000313" key="4">
    <source>
        <dbReference type="Proteomes" id="UP000663586"/>
    </source>
</evidence>
<dbReference type="Proteomes" id="UP000663586">
    <property type="component" value="Chromosome"/>
</dbReference>
<dbReference type="EMBL" id="CP064786">
    <property type="protein sequence ID" value="QSG02347.1"/>
    <property type="molecule type" value="Genomic_DNA"/>
</dbReference>